<sequence>MAYGAGALPLPASRHGILWEAGRGSGPAPCANESGCRTLAHILRRVVAGQARAAVVDMIDDTEFLGLVGFEEGVAVHRLFDLFQRLARIFDIEVVHPLLDAQDFLGLDLDVRRHAARAARRLVDHHARIGQRDTHPGLARREQEAAHRRRLADADGADARADILHRVVDRHARRDDAARRVDVHIDVLLRIFRFEEQELSDDQRGHIVLDLAGDEDDPFAQQARENVEAAFAAARLLDDDGNKGGERVDHGIESLYFPGCHAEDRRAPPSVTYIGGKAERFKGANHGGRLMVVAWVGGGGSILPVAKPWGGGSGAAADGGAVARHRWPLHHSLRERSPSPWLRHRED</sequence>
<name>A0A1Y5PUQ1_9SPHN</name>
<reference evidence="1" key="1">
    <citation type="submission" date="2016-03" db="EMBL/GenBank/DDBJ databases">
        <authorList>
            <person name="Ploux O."/>
        </authorList>
    </citation>
    <scope>NUCLEOTIDE SEQUENCE</scope>
    <source>
        <strain evidence="1">UC10</strain>
    </source>
</reference>
<proteinExistence type="predicted"/>
<protein>
    <submittedName>
        <fullName evidence="1">Uncharacterized protein</fullName>
    </submittedName>
</protein>
<dbReference type="KEGG" id="sphu:SPPYR_0118"/>
<dbReference type="EMBL" id="LT598653">
    <property type="protein sequence ID" value="SBV31237.1"/>
    <property type="molecule type" value="Genomic_DNA"/>
</dbReference>
<evidence type="ECO:0000313" key="1">
    <source>
        <dbReference type="EMBL" id="SBV31237.1"/>
    </source>
</evidence>
<accession>A0A1Y5PUQ1</accession>
<dbReference type="AlphaFoldDB" id="A0A1Y5PUQ1"/>
<organism evidence="1">
    <name type="scientific">uncultured Sphingopyxis sp</name>
    <dbReference type="NCBI Taxonomy" id="310581"/>
    <lineage>
        <taxon>Bacteria</taxon>
        <taxon>Pseudomonadati</taxon>
        <taxon>Pseudomonadota</taxon>
        <taxon>Alphaproteobacteria</taxon>
        <taxon>Sphingomonadales</taxon>
        <taxon>Sphingomonadaceae</taxon>
        <taxon>Sphingopyxis</taxon>
        <taxon>environmental samples</taxon>
    </lineage>
</organism>
<gene>
    <name evidence="1" type="ORF">SPPYR_0118</name>
</gene>